<feature type="transmembrane region" description="Helical" evidence="1">
    <location>
        <begin position="102"/>
        <end position="120"/>
    </location>
</feature>
<dbReference type="EMBL" id="LODL01000019">
    <property type="protein sequence ID" value="KXB30789.1"/>
    <property type="molecule type" value="Genomic_DNA"/>
</dbReference>
<feature type="transmembrane region" description="Helical" evidence="1">
    <location>
        <begin position="222"/>
        <end position="240"/>
    </location>
</feature>
<feature type="transmembrane region" description="Helical" evidence="1">
    <location>
        <begin position="170"/>
        <end position="191"/>
    </location>
</feature>
<dbReference type="RefSeq" id="WP_066882587.1">
    <property type="nucleotide sequence ID" value="NZ_LODL01000019.1"/>
</dbReference>
<comment type="caution">
    <text evidence="2">The sequence shown here is derived from an EMBL/GenBank/DDBJ whole genome shotgun (WGS) entry which is preliminary data.</text>
</comment>
<accession>A0A133XIL9</accession>
<keyword evidence="1" id="KW-1133">Transmembrane helix</keyword>
<keyword evidence="3" id="KW-1185">Reference proteome</keyword>
<dbReference type="AlphaFoldDB" id="A0A133XIL9"/>
<proteinExistence type="predicted"/>
<reference evidence="2 3" key="1">
    <citation type="submission" date="2015-12" db="EMBL/GenBank/DDBJ databases">
        <title>Nitrous oxide reduction kinetics distinguish bacteria harboring typical versus atypical NosZ.</title>
        <authorList>
            <person name="Yoon S."/>
            <person name="Nissen S."/>
            <person name="Park D."/>
            <person name="Sanford R.A."/>
            <person name="Loeffler F.E."/>
        </authorList>
    </citation>
    <scope>NUCLEOTIDE SEQUENCE [LARGE SCALE GENOMIC DNA]</scope>
    <source>
        <strain evidence="2 3">ATCC BAA-841</strain>
    </source>
</reference>
<evidence type="ECO:0000256" key="1">
    <source>
        <dbReference type="SAM" id="Phobius"/>
    </source>
</evidence>
<evidence type="ECO:0000313" key="3">
    <source>
        <dbReference type="Proteomes" id="UP000070186"/>
    </source>
</evidence>
<feature type="transmembrane region" description="Helical" evidence="1">
    <location>
        <begin position="276"/>
        <end position="293"/>
    </location>
</feature>
<feature type="transmembrane region" description="Helical" evidence="1">
    <location>
        <begin position="50"/>
        <end position="70"/>
    </location>
</feature>
<name>A0A133XIL9_9RHOO</name>
<dbReference type="Pfam" id="PF11168">
    <property type="entry name" value="DUF2955"/>
    <property type="match status" value="1"/>
</dbReference>
<feature type="transmembrane region" description="Helical" evidence="1">
    <location>
        <begin position="246"/>
        <end position="267"/>
    </location>
</feature>
<gene>
    <name evidence="2" type="ORF">AT959_08650</name>
</gene>
<feature type="transmembrane region" description="Helical" evidence="1">
    <location>
        <begin position="305"/>
        <end position="326"/>
    </location>
</feature>
<organism evidence="2 3">
    <name type="scientific">Dechloromonas denitrificans</name>
    <dbReference type="NCBI Taxonomy" id="281362"/>
    <lineage>
        <taxon>Bacteria</taxon>
        <taxon>Pseudomonadati</taxon>
        <taxon>Pseudomonadota</taxon>
        <taxon>Betaproteobacteria</taxon>
        <taxon>Rhodocyclales</taxon>
        <taxon>Azonexaceae</taxon>
        <taxon>Dechloromonas</taxon>
    </lineage>
</organism>
<keyword evidence="1" id="KW-0812">Transmembrane</keyword>
<protein>
    <recommendedName>
        <fullName evidence="4">DUF2955 domain-containing protein</fullName>
    </recommendedName>
</protein>
<sequence length="341" mass="35276">MSRADKAALRLSIGLGLAVLLTYGLGLRMPFVGCVMAVLVLSKPGPPMPLVKGVIVSLLFGMLLAAGVVMVPLLENYAFSALVLTAVALYLLFYVGQVAGNPLTTVLVMAFALIPVAGVADQALVSMLCLTLGVGVGVGALVSAVSSALFPDRPSPADRKPGSAPPTQGVARLIALRATVIVMPVYLLALINPSLYLSAVMKTVALGQQAGEADARSAGRELVGSTLTGAVLALAVWMGLSLWPSLWMLALWLMAAALWTGSALYGIRRTSCSPSFWNNALVTALILLGPAIEDSASGKSVLAGAAVRTLLFIAVAFYAWATLRLLECRPRSNSASAIVST</sequence>
<dbReference type="STRING" id="281362.AT959_08650"/>
<feature type="transmembrane region" description="Helical" evidence="1">
    <location>
        <begin position="77"/>
        <end position="96"/>
    </location>
</feature>
<dbReference type="InterPro" id="IPR022604">
    <property type="entry name" value="DUF2955"/>
</dbReference>
<evidence type="ECO:0008006" key="4">
    <source>
        <dbReference type="Google" id="ProtNLM"/>
    </source>
</evidence>
<dbReference type="Proteomes" id="UP000070186">
    <property type="component" value="Unassembled WGS sequence"/>
</dbReference>
<feature type="transmembrane region" description="Helical" evidence="1">
    <location>
        <begin position="127"/>
        <end position="150"/>
    </location>
</feature>
<evidence type="ECO:0000313" key="2">
    <source>
        <dbReference type="EMBL" id="KXB30789.1"/>
    </source>
</evidence>
<keyword evidence="1" id="KW-0472">Membrane</keyword>